<evidence type="ECO:0000259" key="4">
    <source>
        <dbReference type="PROSITE" id="PS51186"/>
    </source>
</evidence>
<evidence type="ECO:0000313" key="5">
    <source>
        <dbReference type="EMBL" id="MDR7364177.1"/>
    </source>
</evidence>
<comment type="caution">
    <text evidence="5">The sequence shown here is derived from an EMBL/GenBank/DDBJ whole genome shotgun (WGS) entry which is preliminary data.</text>
</comment>
<feature type="region of interest" description="Disordered" evidence="3">
    <location>
        <begin position="172"/>
        <end position="191"/>
    </location>
</feature>
<dbReference type="InterPro" id="IPR050832">
    <property type="entry name" value="Bact_Acetyltransf"/>
</dbReference>
<keyword evidence="6" id="KW-1185">Reference proteome</keyword>
<dbReference type="InterPro" id="IPR016181">
    <property type="entry name" value="Acyl_CoA_acyltransferase"/>
</dbReference>
<gene>
    <name evidence="5" type="ORF">J2S63_003730</name>
</gene>
<evidence type="ECO:0000256" key="1">
    <source>
        <dbReference type="ARBA" id="ARBA00022679"/>
    </source>
</evidence>
<dbReference type="RefSeq" id="WP_310305525.1">
    <property type="nucleotide sequence ID" value="NZ_BAAAPS010000005.1"/>
</dbReference>
<keyword evidence="2" id="KW-0012">Acyltransferase</keyword>
<feature type="domain" description="N-acetyltransferase" evidence="4">
    <location>
        <begin position="5"/>
        <end position="164"/>
    </location>
</feature>
<dbReference type="SUPFAM" id="SSF55729">
    <property type="entry name" value="Acyl-CoA N-acyltransferases (Nat)"/>
    <property type="match status" value="1"/>
</dbReference>
<name>A0ABU2C0H2_9ACTN</name>
<sequence length="191" mass="20607">MTDGLTLRRLEESDVTAVQRLIEADPDYTQRVSGSPPGPDEAHRLLTARPATLAPDQKVVLGVFCGTGLVALIDLLRGWPDAGTVHIGLLQVHPQHQGQGIGRRAHDLLLDWIHGWPEVTQLRAAIVETNAEHAAPFWQALGYTAFGPPKPYEQGAVSTTVRLWTRPVVSSIQPVKSRPSPPPGAVVGHVA</sequence>
<dbReference type="PANTHER" id="PTHR43877">
    <property type="entry name" value="AMINOALKYLPHOSPHONATE N-ACETYLTRANSFERASE-RELATED-RELATED"/>
    <property type="match status" value="1"/>
</dbReference>
<dbReference type="Gene3D" id="3.40.630.30">
    <property type="match status" value="1"/>
</dbReference>
<protein>
    <submittedName>
        <fullName evidence="5">RimJ/RimL family protein N-acetyltransferase</fullName>
    </submittedName>
</protein>
<evidence type="ECO:0000313" key="6">
    <source>
        <dbReference type="Proteomes" id="UP001183648"/>
    </source>
</evidence>
<keyword evidence="1" id="KW-0808">Transferase</keyword>
<evidence type="ECO:0000256" key="3">
    <source>
        <dbReference type="SAM" id="MobiDB-lite"/>
    </source>
</evidence>
<accession>A0ABU2C0H2</accession>
<dbReference type="PROSITE" id="PS51186">
    <property type="entry name" value="GNAT"/>
    <property type="match status" value="1"/>
</dbReference>
<dbReference type="CDD" id="cd04301">
    <property type="entry name" value="NAT_SF"/>
    <property type="match status" value="1"/>
</dbReference>
<dbReference type="Proteomes" id="UP001183648">
    <property type="component" value="Unassembled WGS sequence"/>
</dbReference>
<organism evidence="5 6">
    <name type="scientific">Nocardioides marmoribigeumensis</name>
    <dbReference type="NCBI Taxonomy" id="433649"/>
    <lineage>
        <taxon>Bacteria</taxon>
        <taxon>Bacillati</taxon>
        <taxon>Actinomycetota</taxon>
        <taxon>Actinomycetes</taxon>
        <taxon>Propionibacteriales</taxon>
        <taxon>Nocardioidaceae</taxon>
        <taxon>Nocardioides</taxon>
    </lineage>
</organism>
<evidence type="ECO:0000256" key="2">
    <source>
        <dbReference type="ARBA" id="ARBA00023315"/>
    </source>
</evidence>
<dbReference type="InterPro" id="IPR000182">
    <property type="entry name" value="GNAT_dom"/>
</dbReference>
<proteinExistence type="predicted"/>
<reference evidence="5 6" key="1">
    <citation type="submission" date="2023-07" db="EMBL/GenBank/DDBJ databases">
        <title>Sequencing the genomes of 1000 actinobacteria strains.</title>
        <authorList>
            <person name="Klenk H.-P."/>
        </authorList>
    </citation>
    <scope>NUCLEOTIDE SEQUENCE [LARGE SCALE GENOMIC DNA]</scope>
    <source>
        <strain evidence="5 6">DSM 19426</strain>
    </source>
</reference>
<dbReference type="EMBL" id="JAVDYG010000001">
    <property type="protein sequence ID" value="MDR7364177.1"/>
    <property type="molecule type" value="Genomic_DNA"/>
</dbReference>
<dbReference type="Pfam" id="PF00583">
    <property type="entry name" value="Acetyltransf_1"/>
    <property type="match status" value="1"/>
</dbReference>